<feature type="coiled-coil region" evidence="1">
    <location>
        <begin position="36"/>
        <end position="87"/>
    </location>
</feature>
<dbReference type="RefSeq" id="WP_120243666.1">
    <property type="nucleotide sequence ID" value="NZ_RAPO01000001.1"/>
</dbReference>
<protein>
    <submittedName>
        <fullName evidence="3">Sugar phosphate isomerase/epimerase</fullName>
    </submittedName>
</protein>
<evidence type="ECO:0000313" key="4">
    <source>
        <dbReference type="Proteomes" id="UP000283805"/>
    </source>
</evidence>
<dbReference type="SUPFAM" id="SSF51658">
    <property type="entry name" value="Xylose isomerase-like"/>
    <property type="match status" value="1"/>
</dbReference>
<evidence type="ECO:0000259" key="2">
    <source>
        <dbReference type="Pfam" id="PF01261"/>
    </source>
</evidence>
<dbReference type="Pfam" id="PF01261">
    <property type="entry name" value="AP_endonuc_2"/>
    <property type="match status" value="1"/>
</dbReference>
<dbReference type="EMBL" id="RAPO01000001">
    <property type="protein sequence ID" value="RKD98220.1"/>
    <property type="molecule type" value="Genomic_DNA"/>
</dbReference>
<keyword evidence="4" id="KW-1185">Reference proteome</keyword>
<sequence>MVRTAVQLYSLRDIDAPLPEVLDLVGETSFDGVEFATRIRDDETDLEAVIDALERNDLAVAAAHVGLDDLENDYEAVTELYDRLGCRTLVVPWLEPEQFASEASIADAAERLAAVADDLAADGFDLQYHNHDQEFVSLGTKTGLDELLGRAENVGFEIDLGWARAGGADPVTVVDRYADRISHAHFADADGETMTCVELGEGDLDLERTLEAVRRADVEWYIYEHDNPENPRESMAHGAEMLESFR</sequence>
<dbReference type="AlphaFoldDB" id="A0A419WRZ3"/>
<dbReference type="InterPro" id="IPR013022">
    <property type="entry name" value="Xyl_isomerase-like_TIM-brl"/>
</dbReference>
<dbReference type="Proteomes" id="UP000283805">
    <property type="component" value="Unassembled WGS sequence"/>
</dbReference>
<evidence type="ECO:0000256" key="1">
    <source>
        <dbReference type="SAM" id="Coils"/>
    </source>
</evidence>
<dbReference type="PANTHER" id="PTHR12110">
    <property type="entry name" value="HYDROXYPYRUVATE ISOMERASE"/>
    <property type="match status" value="1"/>
</dbReference>
<dbReference type="OrthoDB" id="165864at2157"/>
<gene>
    <name evidence="3" type="ORF">ATJ93_1225</name>
</gene>
<reference evidence="3 4" key="1">
    <citation type="submission" date="2018-09" db="EMBL/GenBank/DDBJ databases">
        <title>Genomic Encyclopedia of Archaeal and Bacterial Type Strains, Phase II (KMG-II): from individual species to whole genera.</title>
        <authorList>
            <person name="Goeker M."/>
        </authorList>
    </citation>
    <scope>NUCLEOTIDE SEQUENCE [LARGE SCALE GENOMIC DNA]</scope>
    <source>
        <strain evidence="3 4">DSM 13151</strain>
    </source>
</reference>
<dbReference type="GO" id="GO:0016853">
    <property type="term" value="F:isomerase activity"/>
    <property type="evidence" value="ECO:0007669"/>
    <property type="project" value="UniProtKB-KW"/>
</dbReference>
<organism evidence="3 4">
    <name type="scientific">Halopiger aswanensis</name>
    <dbReference type="NCBI Taxonomy" id="148449"/>
    <lineage>
        <taxon>Archaea</taxon>
        <taxon>Methanobacteriati</taxon>
        <taxon>Methanobacteriota</taxon>
        <taxon>Stenosarchaea group</taxon>
        <taxon>Halobacteria</taxon>
        <taxon>Halobacteriales</taxon>
        <taxon>Natrialbaceae</taxon>
        <taxon>Halopiger</taxon>
    </lineage>
</organism>
<dbReference type="InterPro" id="IPR036237">
    <property type="entry name" value="Xyl_isomerase-like_sf"/>
</dbReference>
<comment type="caution">
    <text evidence="3">The sequence shown here is derived from an EMBL/GenBank/DDBJ whole genome shotgun (WGS) entry which is preliminary data.</text>
</comment>
<dbReference type="Gene3D" id="3.20.20.150">
    <property type="entry name" value="Divalent-metal-dependent TIM barrel enzymes"/>
    <property type="match status" value="1"/>
</dbReference>
<feature type="domain" description="Xylose isomerase-like TIM barrel" evidence="2">
    <location>
        <begin position="24"/>
        <end position="244"/>
    </location>
</feature>
<dbReference type="PANTHER" id="PTHR12110:SF41">
    <property type="entry name" value="INOSOSE DEHYDRATASE"/>
    <property type="match status" value="1"/>
</dbReference>
<keyword evidence="3" id="KW-0413">Isomerase</keyword>
<accession>A0A419WRZ3</accession>
<dbReference type="InterPro" id="IPR050312">
    <property type="entry name" value="IolE/XylAMocC-like"/>
</dbReference>
<evidence type="ECO:0000313" key="3">
    <source>
        <dbReference type="EMBL" id="RKD98220.1"/>
    </source>
</evidence>
<name>A0A419WRZ3_9EURY</name>
<keyword evidence="1" id="KW-0175">Coiled coil</keyword>
<proteinExistence type="predicted"/>